<evidence type="ECO:0000313" key="1">
    <source>
        <dbReference type="EMBL" id="KAL3568487.1"/>
    </source>
</evidence>
<gene>
    <name evidence="1" type="ORF">D5086_031138</name>
</gene>
<organism evidence="1 2">
    <name type="scientific">Populus alba</name>
    <name type="common">White poplar</name>
    <dbReference type="NCBI Taxonomy" id="43335"/>
    <lineage>
        <taxon>Eukaryota</taxon>
        <taxon>Viridiplantae</taxon>
        <taxon>Streptophyta</taxon>
        <taxon>Embryophyta</taxon>
        <taxon>Tracheophyta</taxon>
        <taxon>Spermatophyta</taxon>
        <taxon>Magnoliopsida</taxon>
        <taxon>eudicotyledons</taxon>
        <taxon>Gunneridae</taxon>
        <taxon>Pentapetalae</taxon>
        <taxon>rosids</taxon>
        <taxon>fabids</taxon>
        <taxon>Malpighiales</taxon>
        <taxon>Salicaceae</taxon>
        <taxon>Saliceae</taxon>
        <taxon>Populus</taxon>
    </lineage>
</organism>
<accession>A0ACC4AQM0</accession>
<proteinExistence type="predicted"/>
<reference evidence="1 2" key="1">
    <citation type="journal article" date="2024" name="Plant Biotechnol. J.">
        <title>Genome and CRISPR/Cas9 system of a widespread forest tree (Populus alba) in the world.</title>
        <authorList>
            <person name="Liu Y.J."/>
            <person name="Jiang P.F."/>
            <person name="Han X.M."/>
            <person name="Li X.Y."/>
            <person name="Wang H.M."/>
            <person name="Wang Y.J."/>
            <person name="Wang X.X."/>
            <person name="Zeng Q.Y."/>
        </authorList>
    </citation>
    <scope>NUCLEOTIDE SEQUENCE [LARGE SCALE GENOMIC DNA]</scope>
    <source>
        <strain evidence="2">cv. PAL-ZL1</strain>
    </source>
</reference>
<dbReference type="EMBL" id="RCHU02000017">
    <property type="protein sequence ID" value="KAL3568487.1"/>
    <property type="molecule type" value="Genomic_DNA"/>
</dbReference>
<name>A0ACC4AQM0_POPAL</name>
<sequence>MGISRSNIKNCFVNIVVFCASLVVARSCHGSKHVALFIFGDSLYDAGNNKYIEDAPIFSDFWPYGETFFKHPTGRPCDGRLIPDFIAQYANLPLIPPYLQPGDHQFMDGENFESKGDLVVAENLQGMVISSEIQQHLQSSNHRFINGVNFASSGAGALVETHHGWVINLSTQLSYFKHMKRQLRLQLGEAEAKKLLSTAVYMFSIGGNDYFAALTPTHSLLQLYSREEYVGMVIGNITTVIQVSRRFRRHVVAVVLTEASLLVVVGINRISDLGGFSLLVEDTEKTLSTDNSQTNSLPRGSVVEFSMNGLSDGKGMKLVEKAERKMVGTNSCWQNAYQNLFAGCSQILAVEEKRWRFAWHLSDCFQKDSGRPAFPYCDTKSAMVNCLKRLNDNEHKVYLEFSLETNSICYQLQAHAFNHKMERLVNDLKNSAEYTEEQLEIIGGKTHVLLQRSNQIQDSLSSIDIQVENVAQTTKDAKDHMDVLSKHSEAVYKHSKEIAHSQSELQEGQAKMNENLKEGMSMLHDAYTNLGQEVDNVRNEAVEIEKQIGRVGDTMSSKMETLQNTADDIENMAGKSLDKQKQLLDGQSNALKGLQLLTQFQSEALEESRSTLQHFAEYGHKQQEELLQQQEQLQKVHGHLVENSNSILAAQEAFESKQASMFIALEKLFALQNAMLLESRIIKAFILYTASIFIVYMFTSTKQTYTIRARLYVGLVATFLVEVATLRLTTNSIERQTWLINVFRLLYGILASIQFLHAIFTYRDYEVLNHHLILNLMDKINVMQKTRELSWETDSDVDWSSWIQTELAEGGDNLEDPDFMVPEEVAENSITASMTRKYDLRCRQRR</sequence>
<dbReference type="Proteomes" id="UP000309997">
    <property type="component" value="Unassembled WGS sequence"/>
</dbReference>
<protein>
    <submittedName>
        <fullName evidence="1">Uncharacterized protein</fullName>
    </submittedName>
</protein>
<keyword evidence="2" id="KW-1185">Reference proteome</keyword>
<comment type="caution">
    <text evidence="1">The sequence shown here is derived from an EMBL/GenBank/DDBJ whole genome shotgun (WGS) entry which is preliminary data.</text>
</comment>
<evidence type="ECO:0000313" key="2">
    <source>
        <dbReference type="Proteomes" id="UP000309997"/>
    </source>
</evidence>